<evidence type="ECO:0000313" key="4">
    <source>
        <dbReference type="Proteomes" id="UP000298340"/>
    </source>
</evidence>
<sequence length="156" mass="18005">MAEKITVIPVNKKHKEWPKEGDVFYFSLSDGRFGYGMVSLGKIDVGPFKNAILIYIYNNFTPLLDENTSLNKHNLLLPPIITDTSCWKKGYFAKIRNLEKNEMDTYPHHYFKNPIRNKIYDHNGDSITTLIDKIPVGRESIQFHSNIISSIESIIN</sequence>
<dbReference type="Proteomes" id="UP000298340">
    <property type="component" value="Unassembled WGS sequence"/>
</dbReference>
<organism evidence="2 4">
    <name type="scientific">Flavobacterium circumlabens</name>
    <dbReference type="NCBI Taxonomy" id="2133765"/>
    <lineage>
        <taxon>Bacteria</taxon>
        <taxon>Pseudomonadati</taxon>
        <taxon>Bacteroidota</taxon>
        <taxon>Flavobacteriia</taxon>
        <taxon>Flavobacteriales</taxon>
        <taxon>Flavobacteriaceae</taxon>
        <taxon>Flavobacterium</taxon>
    </lineage>
</organism>
<dbReference type="EMBL" id="SLWA01000001">
    <property type="protein sequence ID" value="TCN60759.1"/>
    <property type="molecule type" value="Genomic_DNA"/>
</dbReference>
<dbReference type="InterPro" id="IPR029278">
    <property type="entry name" value="Imm26"/>
</dbReference>
<dbReference type="Proteomes" id="UP000295270">
    <property type="component" value="Unassembled WGS sequence"/>
</dbReference>
<name>A0A4Y7UI70_9FLAO</name>
<reference evidence="1 3" key="1">
    <citation type="journal article" date="2015" name="Stand. Genomic Sci.">
        <title>Genomic Encyclopedia of Bacterial and Archaeal Type Strains, Phase III: the genomes of soil and plant-associated and newly described type strains.</title>
        <authorList>
            <person name="Whitman W.B."/>
            <person name="Woyke T."/>
            <person name="Klenk H.P."/>
            <person name="Zhou Y."/>
            <person name="Lilburn T.G."/>
            <person name="Beck B.J."/>
            <person name="De Vos P."/>
            <person name="Vandamme P."/>
            <person name="Eisen J.A."/>
            <person name="Garrity G."/>
            <person name="Hugenholtz P."/>
            <person name="Kyrpides N.C."/>
        </authorList>
    </citation>
    <scope>NUCLEOTIDE SEQUENCE [LARGE SCALE GENOMIC DNA]</scope>
    <source>
        <strain evidence="1 3">P5626</strain>
    </source>
</reference>
<evidence type="ECO:0000313" key="2">
    <source>
        <dbReference type="EMBL" id="TEB45901.1"/>
    </source>
</evidence>
<evidence type="ECO:0000313" key="1">
    <source>
        <dbReference type="EMBL" id="TCN60759.1"/>
    </source>
</evidence>
<dbReference type="Pfam" id="PF15428">
    <property type="entry name" value="Imm26"/>
    <property type="match status" value="1"/>
</dbReference>
<reference evidence="2 4" key="2">
    <citation type="journal article" date="2018" name="Syst. Appl. Microbiol.">
        <title>Flavobacterium circumlabens sp. nov. and Flavobacterium cupreum sp. nov., two psychrotrophic species isolated from Antarctic environmental samples.</title>
        <authorList>
            <person name="Kralova S."/>
            <person name="Busse H.J."/>
            <person name="Svec P."/>
            <person name="Maslanova I."/>
            <person name="Stankova E."/>
            <person name="Bartak M."/>
            <person name="Sedlacek I."/>
        </authorList>
    </citation>
    <scope>NUCLEOTIDE SEQUENCE [LARGE SCALE GENOMIC DNA]</scope>
    <source>
        <strain evidence="2 4">CCM 8828</strain>
    </source>
</reference>
<reference evidence="1" key="3">
    <citation type="submission" date="2019-03" db="EMBL/GenBank/DDBJ databases">
        <authorList>
            <person name="Whitman W."/>
            <person name="Huntemann M."/>
            <person name="Clum A."/>
            <person name="Pillay M."/>
            <person name="Palaniappan K."/>
            <person name="Varghese N."/>
            <person name="Mikhailova N."/>
            <person name="Stamatis D."/>
            <person name="Reddy T."/>
            <person name="Daum C."/>
            <person name="Shapiro N."/>
            <person name="Ivanova N."/>
            <person name="Kyrpides N."/>
            <person name="Woyke T."/>
        </authorList>
    </citation>
    <scope>NUCLEOTIDE SEQUENCE</scope>
    <source>
        <strain evidence="1">P5626</strain>
    </source>
</reference>
<dbReference type="AlphaFoldDB" id="A0A4Y7UI70"/>
<keyword evidence="3" id="KW-1185">Reference proteome</keyword>
<accession>A0A4Y7UI70</accession>
<protein>
    <submittedName>
        <fullName evidence="1">Immunity protein 26 of polymorphic toxin system</fullName>
    </submittedName>
</protein>
<dbReference type="OrthoDB" id="9182826at2"/>
<gene>
    <name evidence="2" type="ORF">D0809_02535</name>
    <name evidence="1" type="ORF">EV142_101334</name>
</gene>
<dbReference type="EMBL" id="QWDN01000001">
    <property type="protein sequence ID" value="TEB45901.1"/>
    <property type="molecule type" value="Genomic_DNA"/>
</dbReference>
<evidence type="ECO:0000313" key="3">
    <source>
        <dbReference type="Proteomes" id="UP000295270"/>
    </source>
</evidence>
<proteinExistence type="predicted"/>
<dbReference type="RefSeq" id="WP_132032071.1">
    <property type="nucleotide sequence ID" value="NZ_QWDN01000001.1"/>
</dbReference>
<comment type="caution">
    <text evidence="2">The sequence shown here is derived from an EMBL/GenBank/DDBJ whole genome shotgun (WGS) entry which is preliminary data.</text>
</comment>